<evidence type="ECO:0000259" key="2">
    <source>
        <dbReference type="Pfam" id="PF01757"/>
    </source>
</evidence>
<dbReference type="GO" id="GO:0016746">
    <property type="term" value="F:acyltransferase activity"/>
    <property type="evidence" value="ECO:0007669"/>
    <property type="project" value="UniProtKB-KW"/>
</dbReference>
<reference evidence="3 4" key="1">
    <citation type="submission" date="2023-11" db="EMBL/GenBank/DDBJ databases">
        <title>Analysis of the Genomes of Mucilaginibacter gossypii cycad 4 and M. sabulilitoris SNA2: microbes with the potential for plant growth promotion.</title>
        <authorList>
            <person name="Hirsch A.M."/>
            <person name="Humm E."/>
            <person name="Rubbi M."/>
            <person name="Del Vecchio G."/>
            <person name="Ha S.M."/>
            <person name="Pellegrini M."/>
            <person name="Gunsalus R.P."/>
        </authorList>
    </citation>
    <scope>NUCLEOTIDE SEQUENCE [LARGE SCALE GENOMIC DNA]</scope>
    <source>
        <strain evidence="3 4">SNA2</strain>
    </source>
</reference>
<dbReference type="Proteomes" id="UP001324380">
    <property type="component" value="Chromosome"/>
</dbReference>
<accession>A0ABZ0TGT6</accession>
<keyword evidence="4" id="KW-1185">Reference proteome</keyword>
<dbReference type="RefSeq" id="WP_321560793.1">
    <property type="nucleotide sequence ID" value="NZ_CP139558.1"/>
</dbReference>
<feature type="transmembrane region" description="Helical" evidence="1">
    <location>
        <begin position="81"/>
        <end position="98"/>
    </location>
</feature>
<evidence type="ECO:0000313" key="3">
    <source>
        <dbReference type="EMBL" id="WPU91627.1"/>
    </source>
</evidence>
<keyword evidence="3" id="KW-0012">Acyltransferase</keyword>
<protein>
    <submittedName>
        <fullName evidence="3">Acyltransferase</fullName>
        <ecNumber evidence="3">2.3.-.-</ecNumber>
    </submittedName>
</protein>
<dbReference type="EC" id="2.3.-.-" evidence="3"/>
<evidence type="ECO:0000313" key="4">
    <source>
        <dbReference type="Proteomes" id="UP001324380"/>
    </source>
</evidence>
<keyword evidence="3" id="KW-0808">Transferase</keyword>
<feature type="transmembrane region" description="Helical" evidence="1">
    <location>
        <begin position="138"/>
        <end position="157"/>
    </location>
</feature>
<feature type="transmembrane region" description="Helical" evidence="1">
    <location>
        <begin position="248"/>
        <end position="267"/>
    </location>
</feature>
<feature type="transmembrane region" description="Helical" evidence="1">
    <location>
        <begin position="7"/>
        <end position="24"/>
    </location>
</feature>
<dbReference type="InterPro" id="IPR050879">
    <property type="entry name" value="Acyltransferase_3"/>
</dbReference>
<proteinExistence type="predicted"/>
<feature type="domain" description="Acyltransferase 3" evidence="2">
    <location>
        <begin position="5"/>
        <end position="288"/>
    </location>
</feature>
<dbReference type="InterPro" id="IPR002656">
    <property type="entry name" value="Acyl_transf_3_dom"/>
</dbReference>
<dbReference type="PANTHER" id="PTHR23028:SF53">
    <property type="entry name" value="ACYL_TRANSF_3 DOMAIN-CONTAINING PROTEIN"/>
    <property type="match status" value="1"/>
</dbReference>
<name>A0ABZ0TGT6_9SPHI</name>
<feature type="transmembrane region" description="Helical" evidence="1">
    <location>
        <begin position="193"/>
        <end position="218"/>
    </location>
</feature>
<dbReference type="EMBL" id="CP139558">
    <property type="protein sequence ID" value="WPU91627.1"/>
    <property type="molecule type" value="Genomic_DNA"/>
</dbReference>
<feature type="transmembrane region" description="Helical" evidence="1">
    <location>
        <begin position="44"/>
        <end position="60"/>
    </location>
</feature>
<feature type="transmembrane region" description="Helical" evidence="1">
    <location>
        <begin position="163"/>
        <end position="181"/>
    </location>
</feature>
<dbReference type="PANTHER" id="PTHR23028">
    <property type="entry name" value="ACETYLTRANSFERASE"/>
    <property type="match status" value="1"/>
</dbReference>
<evidence type="ECO:0000256" key="1">
    <source>
        <dbReference type="SAM" id="Phobius"/>
    </source>
</evidence>
<keyword evidence="1" id="KW-0472">Membrane</keyword>
<keyword evidence="1" id="KW-0812">Transmembrane</keyword>
<organism evidence="3 4">
    <name type="scientific">Mucilaginibacter sabulilitoris</name>
    <dbReference type="NCBI Taxonomy" id="1173583"/>
    <lineage>
        <taxon>Bacteria</taxon>
        <taxon>Pseudomonadati</taxon>
        <taxon>Bacteroidota</taxon>
        <taxon>Sphingobacteriia</taxon>
        <taxon>Sphingobacteriales</taxon>
        <taxon>Sphingobacteriaceae</taxon>
        <taxon>Mucilaginibacter</taxon>
    </lineage>
</organism>
<sequence>MKKLPYINALRGIAILIIVISHTQNHGTGLFKMHPYLLPLLDEGNLGVQWFFILSAFTLFRSYHLRSHTDVKPIKSFFIRRIFRIAPLFYWAIIYYLWQNAVLPGQTFPVTTAHIIASILFINSFWPNWATSVGPGGWTVGVEMVFYALLPLLFKYIKNTKVAFNFLLLALLFRIIVLYLLQTHPLTSNPTMWYSFLFFSFPNQLFVFALGVVMYFIIVDNYQAKVSPKSLMTFTALLTLEAVYNNQIFLSKLFMASCGLFFFCLALSRYQPKIFVNVFLNYWGKISYVKNYTNRP</sequence>
<gene>
    <name evidence="3" type="ORF">SNE25_20120</name>
</gene>
<keyword evidence="1" id="KW-1133">Transmembrane helix</keyword>
<dbReference type="Pfam" id="PF01757">
    <property type="entry name" value="Acyl_transf_3"/>
    <property type="match status" value="1"/>
</dbReference>